<feature type="transmembrane region" description="Helical" evidence="1">
    <location>
        <begin position="6"/>
        <end position="26"/>
    </location>
</feature>
<gene>
    <name evidence="2" type="ORF">STAS_14887</name>
</gene>
<comment type="caution">
    <text evidence="2">The sequence shown here is derived from an EMBL/GenBank/DDBJ whole genome shotgun (WGS) entry which is preliminary data.</text>
</comment>
<dbReference type="AlphaFoldDB" id="A0A5A7Q0H0"/>
<reference evidence="3" key="1">
    <citation type="journal article" date="2019" name="Curr. Biol.">
        <title>Genome Sequence of Striga asiatica Provides Insight into the Evolution of Plant Parasitism.</title>
        <authorList>
            <person name="Yoshida S."/>
            <person name="Kim S."/>
            <person name="Wafula E.K."/>
            <person name="Tanskanen J."/>
            <person name="Kim Y.M."/>
            <person name="Honaas L."/>
            <person name="Yang Z."/>
            <person name="Spallek T."/>
            <person name="Conn C.E."/>
            <person name="Ichihashi Y."/>
            <person name="Cheong K."/>
            <person name="Cui S."/>
            <person name="Der J.P."/>
            <person name="Gundlach H."/>
            <person name="Jiao Y."/>
            <person name="Hori C."/>
            <person name="Ishida J.K."/>
            <person name="Kasahara H."/>
            <person name="Kiba T."/>
            <person name="Kim M.S."/>
            <person name="Koo N."/>
            <person name="Laohavisit A."/>
            <person name="Lee Y.H."/>
            <person name="Lumba S."/>
            <person name="McCourt P."/>
            <person name="Mortimer J.C."/>
            <person name="Mutuku J.M."/>
            <person name="Nomura T."/>
            <person name="Sasaki-Sekimoto Y."/>
            <person name="Seto Y."/>
            <person name="Wang Y."/>
            <person name="Wakatake T."/>
            <person name="Sakakibara H."/>
            <person name="Demura T."/>
            <person name="Yamaguchi S."/>
            <person name="Yoneyama K."/>
            <person name="Manabe R.I."/>
            <person name="Nelson D.C."/>
            <person name="Schulman A.H."/>
            <person name="Timko M.P."/>
            <person name="dePamphilis C.W."/>
            <person name="Choi D."/>
            <person name="Shirasu K."/>
        </authorList>
    </citation>
    <scope>NUCLEOTIDE SEQUENCE [LARGE SCALE GENOMIC DNA]</scope>
    <source>
        <strain evidence="3">cv. UVA1</strain>
    </source>
</reference>
<organism evidence="2 3">
    <name type="scientific">Striga asiatica</name>
    <name type="common">Asiatic witchweed</name>
    <name type="synonym">Buchnera asiatica</name>
    <dbReference type="NCBI Taxonomy" id="4170"/>
    <lineage>
        <taxon>Eukaryota</taxon>
        <taxon>Viridiplantae</taxon>
        <taxon>Streptophyta</taxon>
        <taxon>Embryophyta</taxon>
        <taxon>Tracheophyta</taxon>
        <taxon>Spermatophyta</taxon>
        <taxon>Magnoliopsida</taxon>
        <taxon>eudicotyledons</taxon>
        <taxon>Gunneridae</taxon>
        <taxon>Pentapetalae</taxon>
        <taxon>asterids</taxon>
        <taxon>lamiids</taxon>
        <taxon>Lamiales</taxon>
        <taxon>Orobanchaceae</taxon>
        <taxon>Buchnereae</taxon>
        <taxon>Striga</taxon>
    </lineage>
</organism>
<evidence type="ECO:0000256" key="1">
    <source>
        <dbReference type="SAM" id="Phobius"/>
    </source>
</evidence>
<protein>
    <submittedName>
        <fullName evidence="2">Dynein assembly factor 1</fullName>
    </submittedName>
</protein>
<proteinExistence type="predicted"/>
<keyword evidence="1" id="KW-0472">Membrane</keyword>
<evidence type="ECO:0000313" key="3">
    <source>
        <dbReference type="Proteomes" id="UP000325081"/>
    </source>
</evidence>
<keyword evidence="1" id="KW-0812">Transmembrane</keyword>
<feature type="non-terminal residue" evidence="2">
    <location>
        <position position="135"/>
    </location>
</feature>
<accession>A0A5A7Q0H0</accession>
<sequence>MSYMTFIIQTGLSLVTYYGFYVYVPIYRKHIKAMVRFVTYLHDEGISMAEFSFEENLLVRDVLKLWKLTFIDATPESRQRDIKLIRAEIENKDYRKLTKHIATMSLTKRRLQKKVLIAIRIWQVIKRLKPWSADI</sequence>
<dbReference type="Proteomes" id="UP000325081">
    <property type="component" value="Unassembled WGS sequence"/>
</dbReference>
<dbReference type="EMBL" id="BKCP01005483">
    <property type="protein sequence ID" value="GER38371.1"/>
    <property type="molecule type" value="Genomic_DNA"/>
</dbReference>
<keyword evidence="3" id="KW-1185">Reference proteome</keyword>
<evidence type="ECO:0000313" key="2">
    <source>
        <dbReference type="EMBL" id="GER38371.1"/>
    </source>
</evidence>
<keyword evidence="1" id="KW-1133">Transmembrane helix</keyword>
<name>A0A5A7Q0H0_STRAF</name>